<protein>
    <submittedName>
        <fullName evidence="2">Uncharacterized protein</fullName>
    </submittedName>
</protein>
<proteinExistence type="predicted"/>
<evidence type="ECO:0000256" key="1">
    <source>
        <dbReference type="SAM" id="MobiDB-lite"/>
    </source>
</evidence>
<accession>A0A8S1H7M8</accession>
<organism evidence="2 3">
    <name type="scientific">Caenorhabditis auriculariae</name>
    <dbReference type="NCBI Taxonomy" id="2777116"/>
    <lineage>
        <taxon>Eukaryota</taxon>
        <taxon>Metazoa</taxon>
        <taxon>Ecdysozoa</taxon>
        <taxon>Nematoda</taxon>
        <taxon>Chromadorea</taxon>
        <taxon>Rhabditida</taxon>
        <taxon>Rhabditina</taxon>
        <taxon>Rhabditomorpha</taxon>
        <taxon>Rhabditoidea</taxon>
        <taxon>Rhabditidae</taxon>
        <taxon>Peloderinae</taxon>
        <taxon>Caenorhabditis</taxon>
    </lineage>
</organism>
<keyword evidence="3" id="KW-1185">Reference proteome</keyword>
<name>A0A8S1H7M8_9PELO</name>
<comment type="caution">
    <text evidence="2">The sequence shown here is derived from an EMBL/GenBank/DDBJ whole genome shotgun (WGS) entry which is preliminary data.</text>
</comment>
<evidence type="ECO:0000313" key="2">
    <source>
        <dbReference type="EMBL" id="CAD6191643.1"/>
    </source>
</evidence>
<feature type="region of interest" description="Disordered" evidence="1">
    <location>
        <begin position="30"/>
        <end position="120"/>
    </location>
</feature>
<gene>
    <name evidence="2" type="ORF">CAUJ_LOCUS7562</name>
</gene>
<dbReference type="EMBL" id="CAJGYM010000022">
    <property type="protein sequence ID" value="CAD6191643.1"/>
    <property type="molecule type" value="Genomic_DNA"/>
</dbReference>
<sequence length="120" mass="12617">MELGGPSPGLKPPTKDLASVSAVLQRAVKPEVKASGSDSAASLLWLETPPQTSTAGCGDRDRNVYPAPETPGPAAALTLPDKTKVSGSMPPSEYDVVRRPSRHITRPETLPISPSDFFPL</sequence>
<evidence type="ECO:0000313" key="3">
    <source>
        <dbReference type="Proteomes" id="UP000835052"/>
    </source>
</evidence>
<dbReference type="AlphaFoldDB" id="A0A8S1H7M8"/>
<reference evidence="2" key="1">
    <citation type="submission" date="2020-10" db="EMBL/GenBank/DDBJ databases">
        <authorList>
            <person name="Kikuchi T."/>
        </authorList>
    </citation>
    <scope>NUCLEOTIDE SEQUENCE</scope>
    <source>
        <strain evidence="2">NKZ352</strain>
    </source>
</reference>
<dbReference type="Proteomes" id="UP000835052">
    <property type="component" value="Unassembled WGS sequence"/>
</dbReference>